<gene>
    <name evidence="2" type="ORF">BCR35DRAFT_336229</name>
</gene>
<dbReference type="InParanoid" id="A0A1Y2CGY8"/>
<evidence type="ECO:0000313" key="2">
    <source>
        <dbReference type="EMBL" id="ORY46310.1"/>
    </source>
</evidence>
<organism evidence="2 3">
    <name type="scientific">Leucosporidium creatinivorum</name>
    <dbReference type="NCBI Taxonomy" id="106004"/>
    <lineage>
        <taxon>Eukaryota</taxon>
        <taxon>Fungi</taxon>
        <taxon>Dikarya</taxon>
        <taxon>Basidiomycota</taxon>
        <taxon>Pucciniomycotina</taxon>
        <taxon>Microbotryomycetes</taxon>
        <taxon>Leucosporidiales</taxon>
        <taxon>Leucosporidium</taxon>
    </lineage>
</organism>
<proteinExistence type="predicted"/>
<accession>A0A1Y2CGY8</accession>
<keyword evidence="3" id="KW-1185">Reference proteome</keyword>
<reference evidence="2 3" key="1">
    <citation type="submission" date="2016-07" db="EMBL/GenBank/DDBJ databases">
        <title>Pervasive Adenine N6-methylation of Active Genes in Fungi.</title>
        <authorList>
            <consortium name="DOE Joint Genome Institute"/>
            <person name="Mondo S.J."/>
            <person name="Dannebaum R.O."/>
            <person name="Kuo R.C."/>
            <person name="Labutti K."/>
            <person name="Haridas S."/>
            <person name="Kuo A."/>
            <person name="Salamov A."/>
            <person name="Ahrendt S.R."/>
            <person name="Lipzen A."/>
            <person name="Sullivan W."/>
            <person name="Andreopoulos W.B."/>
            <person name="Clum A."/>
            <person name="Lindquist E."/>
            <person name="Daum C."/>
            <person name="Ramamoorthy G.K."/>
            <person name="Gryganskyi A."/>
            <person name="Culley D."/>
            <person name="Magnuson J.K."/>
            <person name="James T.Y."/>
            <person name="O'Malley M.A."/>
            <person name="Stajich J.E."/>
            <person name="Spatafora J.W."/>
            <person name="Visel A."/>
            <person name="Grigoriev I.V."/>
        </authorList>
    </citation>
    <scope>NUCLEOTIDE SEQUENCE [LARGE SCALE GENOMIC DNA]</scope>
    <source>
        <strain evidence="2 3">62-1032</strain>
    </source>
</reference>
<dbReference type="Proteomes" id="UP000193467">
    <property type="component" value="Unassembled WGS sequence"/>
</dbReference>
<dbReference type="EMBL" id="MCGR01000120">
    <property type="protein sequence ID" value="ORY46310.1"/>
    <property type="molecule type" value="Genomic_DNA"/>
</dbReference>
<evidence type="ECO:0000313" key="3">
    <source>
        <dbReference type="Proteomes" id="UP000193467"/>
    </source>
</evidence>
<name>A0A1Y2CGY8_9BASI</name>
<comment type="caution">
    <text evidence="2">The sequence shown here is derived from an EMBL/GenBank/DDBJ whole genome shotgun (WGS) entry which is preliminary data.</text>
</comment>
<sequence length="337" mass="37190">MASFFTKSLCSLFRGARTSIPTIASYSAVPLSRWAPFDAVRAFHSTKHASVFDPLDLAENGFSPCISLLALARAEQQQNKQTAPLAKSFHRINQEQQEQELDPNVEVKQEEQTATLGGLDYSNSEDAYSERLFSDDDHSFFGTSNSPASGFDYSFTCYHPDSAESRPTTPLSIAELDDAEPSSPILQPIYPAALLARHSNSPLMDVDLDEIPYTPSPAFSASASFDDSTSSVRLISTSPSYPLISSPAPLSHCDGSNTLLSSWPTTPEERWSLAEVERAERGQASKIYEEEHLVGASRFYAPHLEVPRAKRVGGWGMPEWSEWSEEQVEAWAREEGI</sequence>
<feature type="region of interest" description="Disordered" evidence="1">
    <location>
        <begin position="96"/>
        <end position="122"/>
    </location>
</feature>
<dbReference type="AlphaFoldDB" id="A0A1Y2CGY8"/>
<evidence type="ECO:0000256" key="1">
    <source>
        <dbReference type="SAM" id="MobiDB-lite"/>
    </source>
</evidence>
<protein>
    <submittedName>
        <fullName evidence="2">Uncharacterized protein</fullName>
    </submittedName>
</protein>